<sequence length="343" mass="38727">MQVVYYDIFDVNEEEAFSESEAKRIDREIDVFVEEMERGTRSEVHVDGAINELQMRRLLSLVARSRGVKKLGFRHWGMGDLGCFLLVELFATITESSGSLGMGRIEELSIRSCGITSKGTSVLLSTLQRYHGLVKLDLGRNNLQNAWEQHDWVGALHHTIPRLELQELDLSAVNMDVISIDAILSGLHNNGHCLRSLDISHNIESLASLLELLEPHLPHIRIRHLMLTKGASSASCVEISQVPLLKRFADGVAKNQDLISLGYFSVLPIDRQSSMEEQLIHRRGMEQLRRVQFVLDRNRFIPWLKAQHRAACLPQALRKSFGSRSSHSAAFHVLRECSDCLGC</sequence>
<accession>A0A7R9WUM8</accession>
<dbReference type="Gene3D" id="3.80.10.10">
    <property type="entry name" value="Ribonuclease Inhibitor"/>
    <property type="match status" value="1"/>
</dbReference>
<gene>
    <name evidence="1" type="ORF">CAUS1442_LOCUS6646</name>
</gene>
<proteinExistence type="predicted"/>
<dbReference type="InterPro" id="IPR032675">
    <property type="entry name" value="LRR_dom_sf"/>
</dbReference>
<protein>
    <submittedName>
        <fullName evidence="1">Uncharacterized protein</fullName>
    </submittedName>
</protein>
<evidence type="ECO:0000313" key="1">
    <source>
        <dbReference type="EMBL" id="CAD8334541.1"/>
    </source>
</evidence>
<name>A0A7R9WUM8_9STRA</name>
<dbReference type="SUPFAM" id="SSF52047">
    <property type="entry name" value="RNI-like"/>
    <property type="match status" value="1"/>
</dbReference>
<dbReference type="PROSITE" id="PS51450">
    <property type="entry name" value="LRR"/>
    <property type="match status" value="1"/>
</dbReference>
<reference evidence="1" key="1">
    <citation type="submission" date="2021-01" db="EMBL/GenBank/DDBJ databases">
        <authorList>
            <person name="Corre E."/>
            <person name="Pelletier E."/>
            <person name="Niang G."/>
            <person name="Scheremetjew M."/>
            <person name="Finn R."/>
            <person name="Kale V."/>
            <person name="Holt S."/>
            <person name="Cochrane G."/>
            <person name="Meng A."/>
            <person name="Brown T."/>
            <person name="Cohen L."/>
        </authorList>
    </citation>
    <scope>NUCLEOTIDE SEQUENCE</scope>
    <source>
        <strain evidence="1">CCMP3328</strain>
    </source>
</reference>
<dbReference type="AlphaFoldDB" id="A0A7R9WUM8"/>
<dbReference type="EMBL" id="HBEF01010558">
    <property type="protein sequence ID" value="CAD8334541.1"/>
    <property type="molecule type" value="Transcribed_RNA"/>
</dbReference>
<dbReference type="InterPro" id="IPR001611">
    <property type="entry name" value="Leu-rich_rpt"/>
</dbReference>
<organism evidence="1">
    <name type="scientific">Craspedostauros australis</name>
    <dbReference type="NCBI Taxonomy" id="1486917"/>
    <lineage>
        <taxon>Eukaryota</taxon>
        <taxon>Sar</taxon>
        <taxon>Stramenopiles</taxon>
        <taxon>Ochrophyta</taxon>
        <taxon>Bacillariophyta</taxon>
        <taxon>Bacillariophyceae</taxon>
        <taxon>Bacillariophycidae</taxon>
        <taxon>Naviculales</taxon>
        <taxon>Naviculaceae</taxon>
        <taxon>Craspedostauros</taxon>
    </lineage>
</organism>